<feature type="compositionally biased region" description="Low complexity" evidence="1">
    <location>
        <begin position="78"/>
        <end position="94"/>
    </location>
</feature>
<comment type="caution">
    <text evidence="3">The sequence shown here is derived from an EMBL/GenBank/DDBJ whole genome shotgun (WGS) entry which is preliminary data.</text>
</comment>
<evidence type="ECO:0000256" key="1">
    <source>
        <dbReference type="SAM" id="MobiDB-lite"/>
    </source>
</evidence>
<dbReference type="AlphaFoldDB" id="A0A7C3J1L4"/>
<accession>A0A7C3J1L4</accession>
<dbReference type="EMBL" id="DSTX01000001">
    <property type="protein sequence ID" value="HFK19699.1"/>
    <property type="molecule type" value="Genomic_DNA"/>
</dbReference>
<reference evidence="3" key="1">
    <citation type="journal article" date="2020" name="mSystems">
        <title>Genome- and Community-Level Interaction Insights into Carbon Utilization and Element Cycling Functions of Hydrothermarchaeota in Hydrothermal Sediment.</title>
        <authorList>
            <person name="Zhou Z."/>
            <person name="Liu Y."/>
            <person name="Xu W."/>
            <person name="Pan J."/>
            <person name="Luo Z.H."/>
            <person name="Li M."/>
        </authorList>
    </citation>
    <scope>NUCLEOTIDE SEQUENCE [LARGE SCALE GENOMIC DNA]</scope>
    <source>
        <strain evidence="3">SpSt-468</strain>
    </source>
</reference>
<feature type="region of interest" description="Disordered" evidence="1">
    <location>
        <begin position="75"/>
        <end position="94"/>
    </location>
</feature>
<keyword evidence="2" id="KW-0812">Transmembrane</keyword>
<keyword evidence="2" id="KW-0472">Membrane</keyword>
<name>A0A7C3J1L4_9CREN</name>
<protein>
    <submittedName>
        <fullName evidence="3">Uncharacterized protein</fullName>
    </submittedName>
</protein>
<proteinExistence type="predicted"/>
<organism evidence="3">
    <name type="scientific">Candidatus Methanomethylicus mesodigestus</name>
    <dbReference type="NCBI Taxonomy" id="1867258"/>
    <lineage>
        <taxon>Archaea</taxon>
        <taxon>Thermoproteota</taxon>
        <taxon>Methanosuratincolia</taxon>
        <taxon>Candidatus Methanomethylicales</taxon>
        <taxon>Candidatus Methanomethylicaceae</taxon>
        <taxon>Candidatus Methanomethylicus</taxon>
    </lineage>
</organism>
<feature type="transmembrane region" description="Helical" evidence="2">
    <location>
        <begin position="46"/>
        <end position="69"/>
    </location>
</feature>
<evidence type="ECO:0000256" key="2">
    <source>
        <dbReference type="SAM" id="Phobius"/>
    </source>
</evidence>
<keyword evidence="2" id="KW-1133">Transmembrane helix</keyword>
<gene>
    <name evidence="3" type="ORF">ENS19_00250</name>
</gene>
<evidence type="ECO:0000313" key="3">
    <source>
        <dbReference type="EMBL" id="HFK19699.1"/>
    </source>
</evidence>
<sequence length="94" mass="10051">MKGALVFLAVFFVGILATIANPSLPPGLSIYYALGFPQTDYLLLGYPAPVFASAILNGVIYGIVVWLIYSVVSRSSKPKQQPAPQTQQPAAPKQ</sequence>